<dbReference type="EMBL" id="GISG01242136">
    <property type="protein sequence ID" value="MBA4669029.1"/>
    <property type="molecule type" value="Transcribed_RNA"/>
</dbReference>
<accession>A0A7C9EVW5</accession>
<dbReference type="AlphaFoldDB" id="A0A7C9EVW5"/>
<reference evidence="1" key="1">
    <citation type="journal article" date="2013" name="J. Plant Res.">
        <title>Effect of fungi and light on seed germination of three Opuntia species from semiarid lands of central Mexico.</title>
        <authorList>
            <person name="Delgado-Sanchez P."/>
            <person name="Jimenez-Bremont J.F."/>
            <person name="Guerrero-Gonzalez Mde L."/>
            <person name="Flores J."/>
        </authorList>
    </citation>
    <scope>NUCLEOTIDE SEQUENCE</scope>
    <source>
        <tissue evidence="1">Cladode</tissue>
    </source>
</reference>
<sequence length="102" mass="11158">MYSLYISSDVFTFESTGFPQGTTTSSLHFTIPASSGTFFPSPLVECFPLGGFSIYWAFLSSCTCPSATSLKSIKPTGFFLSVKQYCALLLTRSAKYTPFPNM</sequence>
<dbReference type="EMBL" id="GISG01242137">
    <property type="protein sequence ID" value="MBA4669030.1"/>
    <property type="molecule type" value="Transcribed_RNA"/>
</dbReference>
<proteinExistence type="predicted"/>
<protein>
    <submittedName>
        <fullName evidence="1">Uncharacterized protein</fullName>
    </submittedName>
</protein>
<name>A0A7C9EVW5_OPUST</name>
<dbReference type="EMBL" id="GISG01242139">
    <property type="protein sequence ID" value="MBA4669031.1"/>
    <property type="molecule type" value="Transcribed_RNA"/>
</dbReference>
<reference evidence="1" key="2">
    <citation type="submission" date="2020-07" db="EMBL/GenBank/DDBJ databases">
        <authorList>
            <person name="Vera ALvarez R."/>
            <person name="Arias-Moreno D.M."/>
            <person name="Jimenez-Jacinto V."/>
            <person name="Jimenez-Bremont J.F."/>
            <person name="Swaminathan K."/>
            <person name="Moose S.P."/>
            <person name="Guerrero-Gonzalez M.L."/>
            <person name="Marino-Ramirez L."/>
            <person name="Landsman D."/>
            <person name="Rodriguez-Kessler M."/>
            <person name="Delgado-Sanchez P."/>
        </authorList>
    </citation>
    <scope>NUCLEOTIDE SEQUENCE</scope>
    <source>
        <tissue evidence="1">Cladode</tissue>
    </source>
</reference>
<organism evidence="1">
    <name type="scientific">Opuntia streptacantha</name>
    <name type="common">Prickly pear cactus</name>
    <name type="synonym">Opuntia cardona</name>
    <dbReference type="NCBI Taxonomy" id="393608"/>
    <lineage>
        <taxon>Eukaryota</taxon>
        <taxon>Viridiplantae</taxon>
        <taxon>Streptophyta</taxon>
        <taxon>Embryophyta</taxon>
        <taxon>Tracheophyta</taxon>
        <taxon>Spermatophyta</taxon>
        <taxon>Magnoliopsida</taxon>
        <taxon>eudicotyledons</taxon>
        <taxon>Gunneridae</taxon>
        <taxon>Pentapetalae</taxon>
        <taxon>Caryophyllales</taxon>
        <taxon>Cactineae</taxon>
        <taxon>Cactaceae</taxon>
        <taxon>Opuntioideae</taxon>
        <taxon>Opuntia</taxon>
    </lineage>
</organism>
<evidence type="ECO:0000313" key="1">
    <source>
        <dbReference type="EMBL" id="MBA4669029.1"/>
    </source>
</evidence>